<gene>
    <name evidence="2" type="ORF">AVEN_34855_1</name>
</gene>
<evidence type="ECO:0000313" key="2">
    <source>
        <dbReference type="EMBL" id="GBN18620.1"/>
    </source>
</evidence>
<feature type="region of interest" description="Disordered" evidence="1">
    <location>
        <begin position="1"/>
        <end position="42"/>
    </location>
</feature>
<evidence type="ECO:0000313" key="3">
    <source>
        <dbReference type="Proteomes" id="UP000499080"/>
    </source>
</evidence>
<reference evidence="2 3" key="1">
    <citation type="journal article" date="2019" name="Sci. Rep.">
        <title>Orb-weaving spider Araneus ventricosus genome elucidates the spidroin gene catalogue.</title>
        <authorList>
            <person name="Kono N."/>
            <person name="Nakamura H."/>
            <person name="Ohtoshi R."/>
            <person name="Moran D.A.P."/>
            <person name="Shinohara A."/>
            <person name="Yoshida Y."/>
            <person name="Fujiwara M."/>
            <person name="Mori M."/>
            <person name="Tomita M."/>
            <person name="Arakawa K."/>
        </authorList>
    </citation>
    <scope>NUCLEOTIDE SEQUENCE [LARGE SCALE GENOMIC DNA]</scope>
</reference>
<evidence type="ECO:0000256" key="1">
    <source>
        <dbReference type="SAM" id="MobiDB-lite"/>
    </source>
</evidence>
<organism evidence="2 3">
    <name type="scientific">Araneus ventricosus</name>
    <name type="common">Orbweaver spider</name>
    <name type="synonym">Epeira ventricosa</name>
    <dbReference type="NCBI Taxonomy" id="182803"/>
    <lineage>
        <taxon>Eukaryota</taxon>
        <taxon>Metazoa</taxon>
        <taxon>Ecdysozoa</taxon>
        <taxon>Arthropoda</taxon>
        <taxon>Chelicerata</taxon>
        <taxon>Arachnida</taxon>
        <taxon>Araneae</taxon>
        <taxon>Araneomorphae</taxon>
        <taxon>Entelegynae</taxon>
        <taxon>Araneoidea</taxon>
        <taxon>Araneidae</taxon>
        <taxon>Araneus</taxon>
    </lineage>
</organism>
<keyword evidence="3" id="KW-1185">Reference proteome</keyword>
<protein>
    <submittedName>
        <fullName evidence="2">Uncharacterized protein</fullName>
    </submittedName>
</protein>
<name>A0A4Y2LWV8_ARAVE</name>
<dbReference type="EMBL" id="BGPR01006396">
    <property type="protein sequence ID" value="GBN18620.1"/>
    <property type="molecule type" value="Genomic_DNA"/>
</dbReference>
<comment type="caution">
    <text evidence="2">The sequence shown here is derived from an EMBL/GenBank/DDBJ whole genome shotgun (WGS) entry which is preliminary data.</text>
</comment>
<proteinExistence type="predicted"/>
<dbReference type="Proteomes" id="UP000499080">
    <property type="component" value="Unassembled WGS sequence"/>
</dbReference>
<accession>A0A4Y2LWV8</accession>
<sequence length="184" mass="21086">MATEKEQTTIGPKWHAIFESPRQAHPNASDAREQDRNFPNKMYNTHSENRNASSNPGICKCNISANDICGLLKAEYSSNVKGHHHQIGHKVNRIRFSVLHLEQCLNKLDESRKATDYRYTCEGEKVHRPMPVQSKCSEQLSLYIYHPGLQKRILQRLGTAPKQNKETRILDVSLQERNAQISPI</sequence>
<dbReference type="AlphaFoldDB" id="A0A4Y2LWV8"/>